<accession>A0A6J5SM00</accession>
<evidence type="ECO:0000313" key="1">
    <source>
        <dbReference type="EMBL" id="CAB4214925.1"/>
    </source>
</evidence>
<gene>
    <name evidence="1" type="ORF">UFOVP1469_18</name>
    <name evidence="2" type="ORF">UFOVP1556_33</name>
</gene>
<proteinExistence type="predicted"/>
<sequence>MAINLQAISRNTSIQPPRIMVYGPHGLGKTTFGASAPNPIFILTEDGLGRLEADHFPVAKSYKDVQEALASLKGEHDFQTVVIDSLDWLDNLIWEQINTQYEAKDLAYGKGAVIAADLWRKILDDLTALRAMGMASILLAHCEIKRFDSPEVEPYERYQPKLQARSSALVQEWCDIVGFANYKTIVKSSDVGFNNKVSRGISTGERLLHTSEKPAYLAKNRYSLPESLPLDWSSLADAMTTTTAPTNQTKGK</sequence>
<dbReference type="EMBL" id="LR798400">
    <property type="protein sequence ID" value="CAB5229321.1"/>
    <property type="molecule type" value="Genomic_DNA"/>
</dbReference>
<reference evidence="1" key="1">
    <citation type="submission" date="2020-05" db="EMBL/GenBank/DDBJ databases">
        <authorList>
            <person name="Chiriac C."/>
            <person name="Salcher M."/>
            <person name="Ghai R."/>
            <person name="Kavagutti S V."/>
        </authorList>
    </citation>
    <scope>NUCLEOTIDE SEQUENCE</scope>
</reference>
<protein>
    <submittedName>
        <fullName evidence="1">AAA domain containing protein</fullName>
    </submittedName>
</protein>
<dbReference type="Pfam" id="PF13479">
    <property type="entry name" value="AAA_24"/>
    <property type="match status" value="1"/>
</dbReference>
<name>A0A6J5SM00_9CAUD</name>
<organism evidence="1">
    <name type="scientific">uncultured Caudovirales phage</name>
    <dbReference type="NCBI Taxonomy" id="2100421"/>
    <lineage>
        <taxon>Viruses</taxon>
        <taxon>Duplodnaviria</taxon>
        <taxon>Heunggongvirae</taxon>
        <taxon>Uroviricota</taxon>
        <taxon>Caudoviricetes</taxon>
        <taxon>Peduoviridae</taxon>
        <taxon>Maltschvirus</taxon>
        <taxon>Maltschvirus maltsch</taxon>
    </lineage>
</organism>
<dbReference type="EMBL" id="LR797418">
    <property type="protein sequence ID" value="CAB4214925.1"/>
    <property type="molecule type" value="Genomic_DNA"/>
</dbReference>
<evidence type="ECO:0000313" key="2">
    <source>
        <dbReference type="EMBL" id="CAB5229321.1"/>
    </source>
</evidence>